<organism evidence="3 5">
    <name type="scientific">Clostridium symbiosum</name>
    <name type="common">Bacteroides symbiosus</name>
    <dbReference type="NCBI Taxonomy" id="1512"/>
    <lineage>
        <taxon>Bacteria</taxon>
        <taxon>Bacillati</taxon>
        <taxon>Bacillota</taxon>
        <taxon>Clostridia</taxon>
        <taxon>Lachnospirales</taxon>
        <taxon>Lachnospiraceae</taxon>
        <taxon>Otoolea</taxon>
    </lineage>
</organism>
<dbReference type="PANTHER" id="PTHR46558:SF4">
    <property type="entry name" value="DNA-BIDING PHAGE PROTEIN"/>
    <property type="match status" value="1"/>
</dbReference>
<dbReference type="GeneID" id="57967302"/>
<accession>A0AAW5F068</accession>
<proteinExistence type="predicted"/>
<comment type="caution">
    <text evidence="3">The sequence shown here is derived from an EMBL/GenBank/DDBJ whole genome shotgun (WGS) entry which is preliminary data.</text>
</comment>
<reference evidence="4" key="2">
    <citation type="submission" date="2023-01" db="EMBL/GenBank/DDBJ databases">
        <title>Human gut microbiome strain richness.</title>
        <authorList>
            <person name="Chen-Liaw A."/>
        </authorList>
    </citation>
    <scope>NUCLEOTIDE SEQUENCE</scope>
    <source>
        <strain evidence="4">B1_m1001713B170214d0_201011</strain>
    </source>
</reference>
<dbReference type="EMBL" id="JAQLGM010000099">
    <property type="protein sequence ID" value="MDB2002871.1"/>
    <property type="molecule type" value="Genomic_DNA"/>
</dbReference>
<evidence type="ECO:0000313" key="5">
    <source>
        <dbReference type="Proteomes" id="UP001203136"/>
    </source>
</evidence>
<dbReference type="EMBL" id="JAINVB010000001">
    <property type="protein sequence ID" value="MCK0084834.1"/>
    <property type="molecule type" value="Genomic_DNA"/>
</dbReference>
<evidence type="ECO:0000256" key="1">
    <source>
        <dbReference type="ARBA" id="ARBA00023125"/>
    </source>
</evidence>
<feature type="domain" description="HTH cro/C1-type" evidence="2">
    <location>
        <begin position="7"/>
        <end position="61"/>
    </location>
</feature>
<dbReference type="CDD" id="cd00093">
    <property type="entry name" value="HTH_XRE"/>
    <property type="match status" value="1"/>
</dbReference>
<evidence type="ECO:0000259" key="2">
    <source>
        <dbReference type="PROSITE" id="PS50943"/>
    </source>
</evidence>
<dbReference type="Proteomes" id="UP001300871">
    <property type="component" value="Unassembled WGS sequence"/>
</dbReference>
<keyword evidence="1" id="KW-0238">DNA-binding</keyword>
<name>A0AAW5F068_CLOSY</name>
<dbReference type="PROSITE" id="PS50943">
    <property type="entry name" value="HTH_CROC1"/>
    <property type="match status" value="1"/>
</dbReference>
<sequence length="115" mass="13129">MTIGERLKIARKARGYTQDSLAEALGMSRGVITNIEYGRAEPQTLVIKAICDILHISQTWLMTGNGNMDIDFDLEKSARLLSYIYNAAKDLTVEEQDYILDLIYTFQKHRDSIKK</sequence>
<dbReference type="PANTHER" id="PTHR46558">
    <property type="entry name" value="TRACRIPTIONAL REGULATORY PROTEIN-RELATED-RELATED"/>
    <property type="match status" value="1"/>
</dbReference>
<dbReference type="Gene3D" id="1.10.260.40">
    <property type="entry name" value="lambda repressor-like DNA-binding domains"/>
    <property type="match status" value="1"/>
</dbReference>
<protein>
    <submittedName>
        <fullName evidence="3">Helix-turn-helix domain-containing protein</fullName>
    </submittedName>
    <submittedName>
        <fullName evidence="4">Helix-turn-helix transcriptional regulator</fullName>
    </submittedName>
</protein>
<dbReference type="Pfam" id="PF12844">
    <property type="entry name" value="HTH_19"/>
    <property type="match status" value="1"/>
</dbReference>
<reference evidence="3" key="1">
    <citation type="journal article" date="2022" name="Cell Host Microbe">
        <title>Colonization of the live biotherapeutic product VE303 and modulation of the microbiota and metabolites in healthy volunteers.</title>
        <authorList>
            <person name="Dsouza M."/>
            <person name="Menon R."/>
            <person name="Crossette E."/>
            <person name="Bhattarai S.K."/>
            <person name="Schneider J."/>
            <person name="Kim Y.G."/>
            <person name="Reddy S."/>
            <person name="Caballero S."/>
            <person name="Felix C."/>
            <person name="Cornacchione L."/>
            <person name="Hendrickson J."/>
            <person name="Watson A.R."/>
            <person name="Minot S.S."/>
            <person name="Greenfield N."/>
            <person name="Schopf L."/>
            <person name="Szabady R."/>
            <person name="Patarroyo J."/>
            <person name="Smith W."/>
            <person name="Harrison P."/>
            <person name="Kuijper E.J."/>
            <person name="Kelly C.P."/>
            <person name="Olle B."/>
            <person name="Bobilev D."/>
            <person name="Silber J.L."/>
            <person name="Bucci V."/>
            <person name="Roberts B."/>
            <person name="Faith J."/>
            <person name="Norman J.M."/>
        </authorList>
    </citation>
    <scope>NUCLEOTIDE SEQUENCE</scope>
    <source>
        <strain evidence="3">VE303-04</strain>
    </source>
</reference>
<dbReference type="SMART" id="SM00530">
    <property type="entry name" value="HTH_XRE"/>
    <property type="match status" value="1"/>
</dbReference>
<dbReference type="AlphaFoldDB" id="A0AAW5F068"/>
<dbReference type="InterPro" id="IPR010982">
    <property type="entry name" value="Lambda_DNA-bd_dom_sf"/>
</dbReference>
<evidence type="ECO:0000313" key="3">
    <source>
        <dbReference type="EMBL" id="MCK0084834.1"/>
    </source>
</evidence>
<gene>
    <name evidence="3" type="ORF">K5I21_02860</name>
    <name evidence="4" type="ORF">PM006_21935</name>
</gene>
<dbReference type="RefSeq" id="WP_003504907.1">
    <property type="nucleotide sequence ID" value="NZ_BAABZD010000013.1"/>
</dbReference>
<dbReference type="SUPFAM" id="SSF47413">
    <property type="entry name" value="lambda repressor-like DNA-binding domains"/>
    <property type="match status" value="1"/>
</dbReference>
<dbReference type="GO" id="GO:0003677">
    <property type="term" value="F:DNA binding"/>
    <property type="evidence" value="ECO:0007669"/>
    <property type="project" value="UniProtKB-KW"/>
</dbReference>
<dbReference type="Proteomes" id="UP001203136">
    <property type="component" value="Unassembled WGS sequence"/>
</dbReference>
<dbReference type="InterPro" id="IPR001387">
    <property type="entry name" value="Cro/C1-type_HTH"/>
</dbReference>
<evidence type="ECO:0000313" key="4">
    <source>
        <dbReference type="EMBL" id="MDB2002871.1"/>
    </source>
</evidence>